<dbReference type="Proteomes" id="UP001501444">
    <property type="component" value="Unassembled WGS sequence"/>
</dbReference>
<comment type="caution">
    <text evidence="1">The sequence shown here is derived from an EMBL/GenBank/DDBJ whole genome shotgun (WGS) entry which is preliminary data.</text>
</comment>
<accession>A0ABP5UFF3</accession>
<reference evidence="2" key="1">
    <citation type="journal article" date="2019" name="Int. J. Syst. Evol. Microbiol.">
        <title>The Global Catalogue of Microorganisms (GCM) 10K type strain sequencing project: providing services to taxonomists for standard genome sequencing and annotation.</title>
        <authorList>
            <consortium name="The Broad Institute Genomics Platform"/>
            <consortium name="The Broad Institute Genome Sequencing Center for Infectious Disease"/>
            <person name="Wu L."/>
            <person name="Ma J."/>
        </authorList>
    </citation>
    <scope>NUCLEOTIDE SEQUENCE [LARGE SCALE GENOMIC DNA]</scope>
    <source>
        <strain evidence="2">JCM 3272</strain>
    </source>
</reference>
<organism evidence="1 2">
    <name type="scientific">Dactylosporangium salmoneum</name>
    <dbReference type="NCBI Taxonomy" id="53361"/>
    <lineage>
        <taxon>Bacteria</taxon>
        <taxon>Bacillati</taxon>
        <taxon>Actinomycetota</taxon>
        <taxon>Actinomycetes</taxon>
        <taxon>Micromonosporales</taxon>
        <taxon>Micromonosporaceae</taxon>
        <taxon>Dactylosporangium</taxon>
    </lineage>
</organism>
<evidence type="ECO:0000313" key="2">
    <source>
        <dbReference type="Proteomes" id="UP001501444"/>
    </source>
</evidence>
<protein>
    <submittedName>
        <fullName evidence="1">Uncharacterized protein</fullName>
    </submittedName>
</protein>
<name>A0ABP5UFF3_9ACTN</name>
<sequence>MEGHQRGRRRLAVAAAPVVAVLLAAAGWFVTRPEPDGPAPLADAEACANMPLAERLPQVLGLGASIVVARGELTGRTARDGPLHHEMTLNAVRTLGGPDIPDGTAVWVETPRLPPLPDKFAEGNPGPLWGPDGALFGLVFPQAARNSPLGVTVIQAPVVDGQVVFGISGGCWDTDGAGGTPFHGPLTEIPGSGTYARAAEAGFTAVPLSTVERLIPRR</sequence>
<proteinExistence type="predicted"/>
<keyword evidence="2" id="KW-1185">Reference proteome</keyword>
<evidence type="ECO:0000313" key="1">
    <source>
        <dbReference type="EMBL" id="GAA2379221.1"/>
    </source>
</evidence>
<gene>
    <name evidence="1" type="ORF">GCM10010170_085790</name>
</gene>
<dbReference type="EMBL" id="BAAARV010000085">
    <property type="protein sequence ID" value="GAA2379221.1"/>
    <property type="molecule type" value="Genomic_DNA"/>
</dbReference>
<dbReference type="RefSeq" id="WP_344618413.1">
    <property type="nucleotide sequence ID" value="NZ_BAAARV010000085.1"/>
</dbReference>